<keyword evidence="10" id="KW-0998">Cell outer membrane</keyword>
<feature type="signal peptide" evidence="11">
    <location>
        <begin position="1"/>
        <end position="21"/>
    </location>
</feature>
<evidence type="ECO:0000313" key="14">
    <source>
        <dbReference type="Proteomes" id="UP001595453"/>
    </source>
</evidence>
<evidence type="ECO:0000256" key="10">
    <source>
        <dbReference type="ARBA" id="ARBA00023237"/>
    </source>
</evidence>
<sequence>MKPILLCLALPALVTSSFVLADDQTVKLYGRAHIGVQHSDDGTGSETSAESYASRLGVKGSSAISEGLEGFYNIEFEVKMSENANDGKDAENITARNQFVGLRGKFGEVLLGRDDTSLKRSQNSFDLMNDFSADISSLMAGENRLGDTIRYTTPSLAHLRFEVSYIAKDNSKQGGESGLSMAASYGDSKFKELPIYVSVARDEKVAGRDTSRVTVQGKIGNLTLGGMYQQSEKLSSDDKQDSYAVSAAYKIDSYTLLAQYQDSESDAGKLKDSGTGTSIGVEKSLSKQLRMYLWYSQFELDNNADQDHMALTLRYDF</sequence>
<keyword evidence="5" id="KW-0812">Transmembrane</keyword>
<feature type="domain" description="Porin" evidence="12">
    <location>
        <begin position="13"/>
        <end position="302"/>
    </location>
</feature>
<dbReference type="PANTHER" id="PTHR34501:SF9">
    <property type="entry name" value="MAJOR OUTER MEMBRANE PROTEIN P.IA"/>
    <property type="match status" value="1"/>
</dbReference>
<keyword evidence="3" id="KW-0813">Transport</keyword>
<name>A0ABV7CFZ7_9GAMM</name>
<evidence type="ECO:0000256" key="6">
    <source>
        <dbReference type="ARBA" id="ARBA00022729"/>
    </source>
</evidence>
<evidence type="ECO:0000256" key="9">
    <source>
        <dbReference type="ARBA" id="ARBA00023136"/>
    </source>
</evidence>
<evidence type="ECO:0000256" key="5">
    <source>
        <dbReference type="ARBA" id="ARBA00022692"/>
    </source>
</evidence>
<evidence type="ECO:0000256" key="3">
    <source>
        <dbReference type="ARBA" id="ARBA00022448"/>
    </source>
</evidence>
<dbReference type="EMBL" id="JBHRSD010000003">
    <property type="protein sequence ID" value="MFC3031478.1"/>
    <property type="molecule type" value="Genomic_DNA"/>
</dbReference>
<keyword evidence="9" id="KW-0472">Membrane</keyword>
<organism evidence="13 14">
    <name type="scientific">Pseudoalteromonas fenneropenaei</name>
    <dbReference type="NCBI Taxonomy" id="1737459"/>
    <lineage>
        <taxon>Bacteria</taxon>
        <taxon>Pseudomonadati</taxon>
        <taxon>Pseudomonadota</taxon>
        <taxon>Gammaproteobacteria</taxon>
        <taxon>Alteromonadales</taxon>
        <taxon>Pseudoalteromonadaceae</taxon>
        <taxon>Pseudoalteromonas</taxon>
    </lineage>
</organism>
<accession>A0ABV7CFZ7</accession>
<keyword evidence="6 11" id="KW-0732">Signal</keyword>
<comment type="subcellular location">
    <subcellularLocation>
        <location evidence="1">Cell outer membrane</location>
        <topology evidence="1">Multi-pass membrane protein</topology>
    </subcellularLocation>
</comment>
<evidence type="ECO:0000259" key="12">
    <source>
        <dbReference type="Pfam" id="PF13609"/>
    </source>
</evidence>
<evidence type="ECO:0000256" key="2">
    <source>
        <dbReference type="ARBA" id="ARBA00011233"/>
    </source>
</evidence>
<dbReference type="Pfam" id="PF13609">
    <property type="entry name" value="Porin_4"/>
    <property type="match status" value="1"/>
</dbReference>
<dbReference type="InterPro" id="IPR033900">
    <property type="entry name" value="Gram_neg_porin_domain"/>
</dbReference>
<evidence type="ECO:0000313" key="13">
    <source>
        <dbReference type="EMBL" id="MFC3031478.1"/>
    </source>
</evidence>
<keyword evidence="14" id="KW-1185">Reference proteome</keyword>
<dbReference type="RefSeq" id="WP_377120752.1">
    <property type="nucleotide sequence ID" value="NZ_JBHRSD010000003.1"/>
</dbReference>
<evidence type="ECO:0000256" key="8">
    <source>
        <dbReference type="ARBA" id="ARBA00023114"/>
    </source>
</evidence>
<evidence type="ECO:0000256" key="11">
    <source>
        <dbReference type="SAM" id="SignalP"/>
    </source>
</evidence>
<evidence type="ECO:0000256" key="4">
    <source>
        <dbReference type="ARBA" id="ARBA00022452"/>
    </source>
</evidence>
<dbReference type="SUPFAM" id="SSF56935">
    <property type="entry name" value="Porins"/>
    <property type="match status" value="1"/>
</dbReference>
<dbReference type="PANTHER" id="PTHR34501">
    <property type="entry name" value="PROTEIN YDDL-RELATED"/>
    <property type="match status" value="1"/>
</dbReference>
<dbReference type="InterPro" id="IPR050298">
    <property type="entry name" value="Gram-neg_bact_OMP"/>
</dbReference>
<evidence type="ECO:0000256" key="7">
    <source>
        <dbReference type="ARBA" id="ARBA00023065"/>
    </source>
</evidence>
<keyword evidence="8" id="KW-0626">Porin</keyword>
<comment type="caution">
    <text evidence="13">The sequence shown here is derived from an EMBL/GenBank/DDBJ whole genome shotgun (WGS) entry which is preliminary data.</text>
</comment>
<dbReference type="Gene3D" id="2.40.160.10">
    <property type="entry name" value="Porin"/>
    <property type="match status" value="1"/>
</dbReference>
<gene>
    <name evidence="13" type="ORF">ACFOEE_02920</name>
</gene>
<proteinExistence type="predicted"/>
<protein>
    <submittedName>
        <fullName evidence="13">Porin</fullName>
    </submittedName>
</protein>
<evidence type="ECO:0000256" key="1">
    <source>
        <dbReference type="ARBA" id="ARBA00004571"/>
    </source>
</evidence>
<dbReference type="CDD" id="cd00342">
    <property type="entry name" value="gram_neg_porins"/>
    <property type="match status" value="1"/>
</dbReference>
<feature type="chain" id="PRO_5046712549" evidence="11">
    <location>
        <begin position="22"/>
        <end position="317"/>
    </location>
</feature>
<keyword evidence="7" id="KW-0406">Ion transport</keyword>
<dbReference type="Proteomes" id="UP001595453">
    <property type="component" value="Unassembled WGS sequence"/>
</dbReference>
<keyword evidence="4" id="KW-1134">Transmembrane beta strand</keyword>
<reference evidence="14" key="1">
    <citation type="journal article" date="2019" name="Int. J. Syst. Evol. Microbiol.">
        <title>The Global Catalogue of Microorganisms (GCM) 10K type strain sequencing project: providing services to taxonomists for standard genome sequencing and annotation.</title>
        <authorList>
            <consortium name="The Broad Institute Genomics Platform"/>
            <consortium name="The Broad Institute Genome Sequencing Center for Infectious Disease"/>
            <person name="Wu L."/>
            <person name="Ma J."/>
        </authorList>
    </citation>
    <scope>NUCLEOTIDE SEQUENCE [LARGE SCALE GENOMIC DNA]</scope>
    <source>
        <strain evidence="14">KCTC 42730</strain>
    </source>
</reference>
<dbReference type="InterPro" id="IPR023614">
    <property type="entry name" value="Porin_dom_sf"/>
</dbReference>
<comment type="subunit">
    <text evidence="2">Homotrimer.</text>
</comment>